<evidence type="ECO:0000313" key="1">
    <source>
        <dbReference type="EMBL" id="KAK3784541.1"/>
    </source>
</evidence>
<accession>A0AAE1ACK1</accession>
<dbReference type="Proteomes" id="UP001283361">
    <property type="component" value="Unassembled WGS sequence"/>
</dbReference>
<proteinExistence type="predicted"/>
<name>A0AAE1ACK1_9GAST</name>
<protein>
    <submittedName>
        <fullName evidence="1">Uncharacterized protein</fullName>
    </submittedName>
</protein>
<keyword evidence="2" id="KW-1185">Reference proteome</keyword>
<comment type="caution">
    <text evidence="1">The sequence shown here is derived from an EMBL/GenBank/DDBJ whole genome shotgun (WGS) entry which is preliminary data.</text>
</comment>
<evidence type="ECO:0000313" key="2">
    <source>
        <dbReference type="Proteomes" id="UP001283361"/>
    </source>
</evidence>
<organism evidence="1 2">
    <name type="scientific">Elysia crispata</name>
    <name type="common">lettuce slug</name>
    <dbReference type="NCBI Taxonomy" id="231223"/>
    <lineage>
        <taxon>Eukaryota</taxon>
        <taxon>Metazoa</taxon>
        <taxon>Spiralia</taxon>
        <taxon>Lophotrochozoa</taxon>
        <taxon>Mollusca</taxon>
        <taxon>Gastropoda</taxon>
        <taxon>Heterobranchia</taxon>
        <taxon>Euthyneura</taxon>
        <taxon>Panpulmonata</taxon>
        <taxon>Sacoglossa</taxon>
        <taxon>Placobranchoidea</taxon>
        <taxon>Plakobranchidae</taxon>
        <taxon>Elysia</taxon>
    </lineage>
</organism>
<sequence>MFFYNNGRGGCGCKNKGSERSPLDFNRSEPSLRTRRTFTMQRSLQWTTPVFQSRGYRSQRRVKWLRKVSDKRFTNN</sequence>
<dbReference type="EMBL" id="JAWDGP010002229">
    <property type="protein sequence ID" value="KAK3784541.1"/>
    <property type="molecule type" value="Genomic_DNA"/>
</dbReference>
<dbReference type="AlphaFoldDB" id="A0AAE1ACK1"/>
<reference evidence="1" key="1">
    <citation type="journal article" date="2023" name="G3 (Bethesda)">
        <title>A reference genome for the long-term kleptoplast-retaining sea slug Elysia crispata morphotype clarki.</title>
        <authorList>
            <person name="Eastman K.E."/>
            <person name="Pendleton A.L."/>
            <person name="Shaikh M.A."/>
            <person name="Suttiyut T."/>
            <person name="Ogas R."/>
            <person name="Tomko P."/>
            <person name="Gavelis G."/>
            <person name="Widhalm J.R."/>
            <person name="Wisecaver J.H."/>
        </authorList>
    </citation>
    <scope>NUCLEOTIDE SEQUENCE</scope>
    <source>
        <strain evidence="1">ECLA1</strain>
    </source>
</reference>
<gene>
    <name evidence="1" type="ORF">RRG08_006102</name>
</gene>